<gene>
    <name evidence="2" type="ORF">T440DRAFT_11455</name>
</gene>
<evidence type="ECO:0000256" key="1">
    <source>
        <dbReference type="SAM" id="MobiDB-lite"/>
    </source>
</evidence>
<dbReference type="Proteomes" id="UP000799423">
    <property type="component" value="Unassembled WGS sequence"/>
</dbReference>
<keyword evidence="3" id="KW-1185">Reference proteome</keyword>
<dbReference type="AlphaFoldDB" id="A0A6A7BPL6"/>
<feature type="region of interest" description="Disordered" evidence="1">
    <location>
        <begin position="291"/>
        <end position="312"/>
    </location>
</feature>
<protein>
    <submittedName>
        <fullName evidence="2">Uncharacterized protein</fullName>
    </submittedName>
</protein>
<feature type="region of interest" description="Disordered" evidence="1">
    <location>
        <begin position="42"/>
        <end position="73"/>
    </location>
</feature>
<reference evidence="2" key="1">
    <citation type="submission" date="2020-01" db="EMBL/GenBank/DDBJ databases">
        <authorList>
            <consortium name="DOE Joint Genome Institute"/>
            <person name="Haridas S."/>
            <person name="Albert R."/>
            <person name="Binder M."/>
            <person name="Bloem J."/>
            <person name="Labutti K."/>
            <person name="Salamov A."/>
            <person name="Andreopoulos B."/>
            <person name="Baker S.E."/>
            <person name="Barry K."/>
            <person name="Bills G."/>
            <person name="Bluhm B.H."/>
            <person name="Cannon C."/>
            <person name="Castanera R."/>
            <person name="Culley D.E."/>
            <person name="Daum C."/>
            <person name="Ezra D."/>
            <person name="Gonzalez J.B."/>
            <person name="Henrissat B."/>
            <person name="Kuo A."/>
            <person name="Liang C."/>
            <person name="Lipzen A."/>
            <person name="Lutzoni F."/>
            <person name="Magnuson J."/>
            <person name="Mondo S."/>
            <person name="Nolan M."/>
            <person name="Ohm R."/>
            <person name="Pangilinan J."/>
            <person name="Park H.-J."/>
            <person name="Ramirez L."/>
            <person name="Alfaro M."/>
            <person name="Sun H."/>
            <person name="Tritt A."/>
            <person name="Yoshinaga Y."/>
            <person name="Zwiers L.-H."/>
            <person name="Turgeon B.G."/>
            <person name="Goodwin S.B."/>
            <person name="Spatafora J.W."/>
            <person name="Crous P.W."/>
            <person name="Grigoriev I.V."/>
        </authorList>
    </citation>
    <scope>NUCLEOTIDE SEQUENCE</scope>
    <source>
        <strain evidence="2">IPT5</strain>
    </source>
</reference>
<sequence>MQIMLSCARCSISGGTYASRSGHARLRHVPAVQCLLQCRTDRGQGMGGDGTEARFSEGQASRAPQPHASPHGLDNWLISIEVNQHGEPQTQSHADHILKKEDSVTSPDQQRPRGTKRVISGSPTSQHIGDHLLSYELKDDHLREQQVASLPLRLSPERLRRTISLPNRKRLKFSDTVEFRDDYRDSSQYLRTDEKYERGRYAPPDGSEYLDTSGSAQTFLKFTGVRRVKGDWVEVTEADTASKRKGRQAAVEGTPDDAGMLEGPAGPIPHKINDVESAPPDQRALRLARRTRSSTSGVSVTQHGSSAGPVGTSLYAKATQMSPSILPEHFVETSGHVAIPPLEEQKLDIVSRAVDEKSNGT</sequence>
<feature type="compositionally biased region" description="Basic and acidic residues" evidence="1">
    <location>
        <begin position="93"/>
        <end position="103"/>
    </location>
</feature>
<evidence type="ECO:0000313" key="3">
    <source>
        <dbReference type="Proteomes" id="UP000799423"/>
    </source>
</evidence>
<organism evidence="2 3">
    <name type="scientific">Plenodomus tracheiphilus IPT5</name>
    <dbReference type="NCBI Taxonomy" id="1408161"/>
    <lineage>
        <taxon>Eukaryota</taxon>
        <taxon>Fungi</taxon>
        <taxon>Dikarya</taxon>
        <taxon>Ascomycota</taxon>
        <taxon>Pezizomycotina</taxon>
        <taxon>Dothideomycetes</taxon>
        <taxon>Pleosporomycetidae</taxon>
        <taxon>Pleosporales</taxon>
        <taxon>Pleosporineae</taxon>
        <taxon>Leptosphaeriaceae</taxon>
        <taxon>Plenodomus</taxon>
    </lineage>
</organism>
<feature type="region of interest" description="Disordered" evidence="1">
    <location>
        <begin position="86"/>
        <end position="127"/>
    </location>
</feature>
<evidence type="ECO:0000313" key="2">
    <source>
        <dbReference type="EMBL" id="KAF2856847.1"/>
    </source>
</evidence>
<feature type="region of interest" description="Disordered" evidence="1">
    <location>
        <begin position="239"/>
        <end position="260"/>
    </location>
</feature>
<dbReference type="OrthoDB" id="3800892at2759"/>
<name>A0A6A7BPL6_9PLEO</name>
<proteinExistence type="predicted"/>
<dbReference type="EMBL" id="MU006288">
    <property type="protein sequence ID" value="KAF2856847.1"/>
    <property type="molecule type" value="Genomic_DNA"/>
</dbReference>
<accession>A0A6A7BPL6</accession>